<feature type="transmembrane region" description="Helical" evidence="1">
    <location>
        <begin position="383"/>
        <end position="404"/>
    </location>
</feature>
<reference evidence="2 3" key="1">
    <citation type="submission" date="2024-02" db="EMBL/GenBank/DDBJ databases">
        <authorList>
            <person name="Chen Y."/>
            <person name="Shah S."/>
            <person name="Dougan E. K."/>
            <person name="Thang M."/>
            <person name="Chan C."/>
        </authorList>
    </citation>
    <scope>NUCLEOTIDE SEQUENCE [LARGE SCALE GENOMIC DNA]</scope>
</reference>
<feature type="transmembrane region" description="Helical" evidence="1">
    <location>
        <begin position="350"/>
        <end position="371"/>
    </location>
</feature>
<keyword evidence="1" id="KW-0812">Transmembrane</keyword>
<gene>
    <name evidence="2" type="ORF">SCF082_LOCUS11246</name>
</gene>
<keyword evidence="1" id="KW-1133">Transmembrane helix</keyword>
<protein>
    <submittedName>
        <fullName evidence="2">Uncharacterized protein</fullName>
    </submittedName>
</protein>
<evidence type="ECO:0000256" key="1">
    <source>
        <dbReference type="SAM" id="Phobius"/>
    </source>
</evidence>
<proteinExistence type="predicted"/>
<dbReference type="EMBL" id="CAXAMM010006668">
    <property type="protein sequence ID" value="CAK9011803.1"/>
    <property type="molecule type" value="Genomic_DNA"/>
</dbReference>
<keyword evidence="1" id="KW-0472">Membrane</keyword>
<feature type="transmembrane region" description="Helical" evidence="1">
    <location>
        <begin position="416"/>
        <end position="437"/>
    </location>
</feature>
<keyword evidence="3" id="KW-1185">Reference proteome</keyword>
<dbReference type="Proteomes" id="UP001642464">
    <property type="component" value="Unassembled WGS sequence"/>
</dbReference>
<feature type="transmembrane region" description="Helical" evidence="1">
    <location>
        <begin position="524"/>
        <end position="545"/>
    </location>
</feature>
<organism evidence="2 3">
    <name type="scientific">Durusdinium trenchii</name>
    <dbReference type="NCBI Taxonomy" id="1381693"/>
    <lineage>
        <taxon>Eukaryota</taxon>
        <taxon>Sar</taxon>
        <taxon>Alveolata</taxon>
        <taxon>Dinophyceae</taxon>
        <taxon>Suessiales</taxon>
        <taxon>Symbiodiniaceae</taxon>
        <taxon>Durusdinium</taxon>
    </lineage>
</organism>
<name>A0ABP0JBL7_9DINO</name>
<comment type="caution">
    <text evidence="2">The sequence shown here is derived from an EMBL/GenBank/DDBJ whole genome shotgun (WGS) entry which is preliminary data.</text>
</comment>
<evidence type="ECO:0000313" key="3">
    <source>
        <dbReference type="Proteomes" id="UP001642464"/>
    </source>
</evidence>
<evidence type="ECO:0000313" key="2">
    <source>
        <dbReference type="EMBL" id="CAK9011803.1"/>
    </source>
</evidence>
<accession>A0ABP0JBL7</accession>
<sequence length="584" mass="62474">MSLECFPSLQLLVACCPDPSVAPPEFHGCPAEFLSMRPSCCMPGVVVAVLKALETLSPQLVELMPLEGSYQETVTSIGGLMRTYLLDSDHQQMEAWRLYSLAFARTAIMEVDPIKDRFMQMQHVQDSQQLLRVAIQSSRRLLHSMFRLESLYIFLLGHTATTLQLKMQDVSPENVLEPFQPALNLYEVGMNTFDLLAYSIIPNLEAMIKDPQGRGFSMLQPPSRNHSAEEISLLAVSLGSWAKTGFLTLWSVLQHRSTALRVFILGDARGLEAVAEAVEELQKQEHGMLEGVSFEPLDFERDPNFRAYLEKYPKDCSFGAAGKAILARAVCHLVPWAGIDSGSAQSFGSWLGAATGVASGDVLFLVLASWVAGGGAKAGVFPLTIWSAGAMLAGVTMVVVHTMATRHVTPAATRALRFLCAVIPFVVAGTEMCHAVGGELVHRPPLPLAAPSWVNSMSPAGALGCGNAAQLADMAELSAGYCHQGTGGFSKSIANECGVDGKKLQAAARAVPPCSSWQAAQGTVTFVVTVAFTVVTGALGVLYTATHGEVLAAYLGILDDDEEHASNTAQKSKGVNGTMNNASN</sequence>